<dbReference type="SUPFAM" id="SSF81383">
    <property type="entry name" value="F-box domain"/>
    <property type="match status" value="1"/>
</dbReference>
<gene>
    <name evidence="7" type="ORF">AYL99_05614</name>
</gene>
<dbReference type="InterPro" id="IPR032675">
    <property type="entry name" value="LRR_dom_sf"/>
</dbReference>
<evidence type="ECO:0000313" key="8">
    <source>
        <dbReference type="Proteomes" id="UP000078343"/>
    </source>
</evidence>
<keyword evidence="3" id="KW-0833">Ubl conjugation pathway</keyword>
<feature type="compositionally biased region" description="Low complexity" evidence="4">
    <location>
        <begin position="829"/>
        <end position="856"/>
    </location>
</feature>
<accession>A0A178ZLU1</accession>
<dbReference type="RefSeq" id="XP_018693979.1">
    <property type="nucleotide sequence ID" value="XM_018837126.1"/>
</dbReference>
<dbReference type="AlphaFoldDB" id="A0A178ZLU1"/>
<keyword evidence="1" id="KW-0433">Leucine-rich repeat</keyword>
<dbReference type="SMART" id="SM00367">
    <property type="entry name" value="LRR_CC"/>
    <property type="match status" value="12"/>
</dbReference>
<evidence type="ECO:0000256" key="1">
    <source>
        <dbReference type="ARBA" id="ARBA00022614"/>
    </source>
</evidence>
<dbReference type="OrthoDB" id="10257471at2759"/>
<name>A0A178ZLU1_9EURO</name>
<protein>
    <submittedName>
        <fullName evidence="7">Uncharacterized protein</fullName>
    </submittedName>
</protein>
<dbReference type="Proteomes" id="UP000078343">
    <property type="component" value="Unassembled WGS sequence"/>
</dbReference>
<dbReference type="InterPro" id="IPR036047">
    <property type="entry name" value="F-box-like_dom_sf"/>
</dbReference>
<keyword evidence="8" id="KW-1185">Reference proteome</keyword>
<feature type="region of interest" description="Disordered" evidence="4">
    <location>
        <begin position="815"/>
        <end position="886"/>
    </location>
</feature>
<evidence type="ECO:0000256" key="3">
    <source>
        <dbReference type="ARBA" id="ARBA00022786"/>
    </source>
</evidence>
<dbReference type="InterPro" id="IPR050648">
    <property type="entry name" value="F-box_LRR-repeat"/>
</dbReference>
<feature type="region of interest" description="Disordered" evidence="4">
    <location>
        <begin position="1"/>
        <end position="39"/>
    </location>
</feature>
<feature type="compositionally biased region" description="Polar residues" evidence="4">
    <location>
        <begin position="658"/>
        <end position="676"/>
    </location>
</feature>
<evidence type="ECO:0000313" key="7">
    <source>
        <dbReference type="EMBL" id="OAP60612.1"/>
    </source>
</evidence>
<dbReference type="PANTHER" id="PTHR13382">
    <property type="entry name" value="MITOCHONDRIAL ATP SYNTHASE COUPLING FACTOR B"/>
    <property type="match status" value="1"/>
</dbReference>
<dbReference type="GO" id="GO:0005737">
    <property type="term" value="C:cytoplasm"/>
    <property type="evidence" value="ECO:0007669"/>
    <property type="project" value="TreeGrafter"/>
</dbReference>
<sequence length="963" mass="107128">MADEPRSRLAPIHTRNLSTVTVESDSSDSSPCPGDDEDTDYFMAHANDSQSSLGALTAIRDCDDDVDLDQVHRLSPISKLPPEILIAILAKLTTTSDLRNCMLVSYHWALYAVGILWHRPLCNKWANLLNVVTTLEKGDQSFFPYQEMVKRLNLTAIADKVNDGTVQPFMKCKSIERLTLTNCSMLTDFGVVGLVDGCRKLQALDVTDLESLTDRTLHVVAQNCAKLQGLNITNCTNITDESLVEIAENCRQLKRLKLNGVSRATDLSITAVARNCRSILEIDLAGCHAITSESVTALLSNLSNMRELRLAHCIDINDSAFTNLPPRLSFDALRILDLTACEQVRDDAIARIIPAAPRLRNLVLAKCRHITDRAVASICKLTKNLHYIHLGHCINLTDNAVIQLVKACNRIRYIDLACCSRLTDASVRHLAQLPKLRRIGLVKCQNLTDQSIIALARGPLMFSSGGKIGVPSQLVSLERVHLSYCVNLTLKGITALLHHCPRLTHLSLTGVQAFLRDDLTCFCRDAPAEFTHPQRDVFCVFSGDGVQRLRDYLLRLAMDEAQRESRDALDESLVDEADSPGADTMSDDGTIDGNEQYLDHALMNSHRGLPLVNTHQSRPRTRSLHDYSSFHVEMPLLPFDQVQHMGPWTPGSRLPPESRTSQASPHVNIVTANNAYQPEPYERRSRSPGYSNAFDVAAGYGERARSTSRTPSRRHTLESTSSLYTAPTPAHGAGESSSRPPELGHYSQDPRAGYFGLDDPRRFPGWTGSHLFASEPLRRHVPGASFRNPADVRQSFLRPEPGFSAFDANHEAIMSTIPGSRPGSRHPSRSNSPRLSRVNSRSRLSSLLAPPRSYSSTPPSQGEGPRRSSRERRSRERSRMEEEAHREAMLRALAEADAADQLRPDLRRIESDRQIELPFLPPNLIERVRRTSLTHTEPTPDIRFEVEDTGPTVDPDQDVTMTQ</sequence>
<reference evidence="7 8" key="1">
    <citation type="submission" date="2016-04" db="EMBL/GenBank/DDBJ databases">
        <title>Draft genome of Fonsecaea erecta CBS 125763.</title>
        <authorList>
            <person name="Weiss V.A."/>
            <person name="Vicente V.A."/>
            <person name="Raittz R.T."/>
            <person name="Moreno L.F."/>
            <person name="De Souza E.M."/>
            <person name="Pedrosa F.O."/>
            <person name="Steffens M.B."/>
            <person name="Faoro H."/>
            <person name="Tadra-Sfeir M.Z."/>
            <person name="Najafzadeh M.J."/>
            <person name="Felipe M.S."/>
            <person name="Teixeira M."/>
            <person name="Sun J."/>
            <person name="Xi L."/>
            <person name="Gomes R."/>
            <person name="De Azevedo C.M."/>
            <person name="Salgado C.G."/>
            <person name="Da Silva M.B."/>
            <person name="Nascimento M.F."/>
            <person name="Queiroz-Telles F."/>
            <person name="Attili D.S."/>
            <person name="Gorbushina A."/>
        </authorList>
    </citation>
    <scope>NUCLEOTIDE SEQUENCE [LARGE SCALE GENOMIC DNA]</scope>
    <source>
        <strain evidence="7 8">CBS 125763</strain>
    </source>
</reference>
<evidence type="ECO:0000256" key="4">
    <source>
        <dbReference type="SAM" id="MobiDB-lite"/>
    </source>
</evidence>
<feature type="region of interest" description="Disordered" evidence="4">
    <location>
        <begin position="643"/>
        <end position="756"/>
    </location>
</feature>
<feature type="domain" description="F-box" evidence="5">
    <location>
        <begin position="77"/>
        <end position="121"/>
    </location>
</feature>
<dbReference type="InterPro" id="IPR057207">
    <property type="entry name" value="FBXL15_LRR"/>
</dbReference>
<dbReference type="GO" id="GO:0019005">
    <property type="term" value="C:SCF ubiquitin ligase complex"/>
    <property type="evidence" value="ECO:0007669"/>
    <property type="project" value="UniProtKB-ARBA"/>
</dbReference>
<feature type="region of interest" description="Disordered" evidence="4">
    <location>
        <begin position="930"/>
        <end position="963"/>
    </location>
</feature>
<dbReference type="FunFam" id="3.80.10.10:FF:000251">
    <property type="entry name" value="Ubiquitin ligase complex F-box protein GRR1"/>
    <property type="match status" value="1"/>
</dbReference>
<dbReference type="GeneID" id="30009782"/>
<dbReference type="SUPFAM" id="SSF52047">
    <property type="entry name" value="RNI-like"/>
    <property type="match status" value="1"/>
</dbReference>
<dbReference type="PANTHER" id="PTHR13382:SF67">
    <property type="entry name" value="SCF E3 UBIQUITIN LIGASE COMPLEX F-BOX PROTEIN POF2"/>
    <property type="match status" value="1"/>
</dbReference>
<dbReference type="InterPro" id="IPR006553">
    <property type="entry name" value="Leu-rich_rpt_Cys-con_subtyp"/>
</dbReference>
<dbReference type="Pfam" id="PF25372">
    <property type="entry name" value="DUF7885"/>
    <property type="match status" value="1"/>
</dbReference>
<dbReference type="STRING" id="1367422.A0A178ZLU1"/>
<feature type="region of interest" description="Disordered" evidence="4">
    <location>
        <begin position="565"/>
        <end position="589"/>
    </location>
</feature>
<feature type="compositionally biased region" description="Low complexity" evidence="4">
    <location>
        <begin position="18"/>
        <end position="33"/>
    </location>
</feature>
<dbReference type="Pfam" id="PF12937">
    <property type="entry name" value="F-box-like"/>
    <property type="match status" value="1"/>
</dbReference>
<dbReference type="InterPro" id="IPR001810">
    <property type="entry name" value="F-box_dom"/>
</dbReference>
<dbReference type="EMBL" id="LVYI01000004">
    <property type="protein sequence ID" value="OAP60612.1"/>
    <property type="molecule type" value="Genomic_DNA"/>
</dbReference>
<feature type="compositionally biased region" description="Basic and acidic residues" evidence="4">
    <location>
        <begin position="864"/>
        <end position="886"/>
    </location>
</feature>
<proteinExistence type="predicted"/>
<evidence type="ECO:0000259" key="5">
    <source>
        <dbReference type="Pfam" id="PF12937"/>
    </source>
</evidence>
<evidence type="ECO:0000259" key="6">
    <source>
        <dbReference type="Pfam" id="PF25372"/>
    </source>
</evidence>
<keyword evidence="2" id="KW-0677">Repeat</keyword>
<organism evidence="7 8">
    <name type="scientific">Fonsecaea erecta</name>
    <dbReference type="NCBI Taxonomy" id="1367422"/>
    <lineage>
        <taxon>Eukaryota</taxon>
        <taxon>Fungi</taxon>
        <taxon>Dikarya</taxon>
        <taxon>Ascomycota</taxon>
        <taxon>Pezizomycotina</taxon>
        <taxon>Eurotiomycetes</taxon>
        <taxon>Chaetothyriomycetidae</taxon>
        <taxon>Chaetothyriales</taxon>
        <taxon>Herpotrichiellaceae</taxon>
        <taxon>Fonsecaea</taxon>
    </lineage>
</organism>
<comment type="caution">
    <text evidence="7">The sequence shown here is derived from an EMBL/GenBank/DDBJ whole genome shotgun (WGS) entry which is preliminary data.</text>
</comment>
<evidence type="ECO:0000256" key="2">
    <source>
        <dbReference type="ARBA" id="ARBA00022737"/>
    </source>
</evidence>
<dbReference type="Gene3D" id="3.80.10.10">
    <property type="entry name" value="Ribonuclease Inhibitor"/>
    <property type="match status" value="3"/>
</dbReference>
<feature type="domain" description="F-box/LRR-repeat protein 15-like leucin rich repeat" evidence="6">
    <location>
        <begin position="246"/>
        <end position="456"/>
    </location>
</feature>